<evidence type="ECO:0008006" key="3">
    <source>
        <dbReference type="Google" id="ProtNLM"/>
    </source>
</evidence>
<gene>
    <name evidence="1" type="ORF">I8J31_02970</name>
</gene>
<protein>
    <recommendedName>
        <fullName evidence="3">DUF4376 domain-containing protein</fullName>
    </recommendedName>
</protein>
<comment type="caution">
    <text evidence="1">The sequence shown here is derived from an EMBL/GenBank/DDBJ whole genome shotgun (WGS) entry which is preliminary data.</text>
</comment>
<dbReference type="RefSeq" id="WP_199466815.1">
    <property type="nucleotide sequence ID" value="NZ_JAEMNX010000002.1"/>
</dbReference>
<accession>A0A934N538</accession>
<dbReference type="EMBL" id="JAEMNX010000002">
    <property type="protein sequence ID" value="MBJ7536636.1"/>
    <property type="molecule type" value="Genomic_DNA"/>
</dbReference>
<evidence type="ECO:0000313" key="2">
    <source>
        <dbReference type="Proteomes" id="UP000628710"/>
    </source>
</evidence>
<proteinExistence type="predicted"/>
<dbReference type="AlphaFoldDB" id="A0A934N538"/>
<evidence type="ECO:0000313" key="1">
    <source>
        <dbReference type="EMBL" id="MBJ7536636.1"/>
    </source>
</evidence>
<reference evidence="1" key="1">
    <citation type="submission" date="2020-12" db="EMBL/GenBank/DDBJ databases">
        <title>Marinomonas arctica sp. nov., a psychrotolerant bacterium isolated from the Arctic.</title>
        <authorList>
            <person name="Zhang Y."/>
        </authorList>
    </citation>
    <scope>NUCLEOTIDE SEQUENCE</scope>
    <source>
        <strain evidence="1">C1424</strain>
    </source>
</reference>
<organism evidence="1 2">
    <name type="scientific">Marinomonas transparens</name>
    <dbReference type="NCBI Taxonomy" id="2795388"/>
    <lineage>
        <taxon>Bacteria</taxon>
        <taxon>Pseudomonadati</taxon>
        <taxon>Pseudomonadota</taxon>
        <taxon>Gammaproteobacteria</taxon>
        <taxon>Oceanospirillales</taxon>
        <taxon>Oceanospirillaceae</taxon>
        <taxon>Marinomonas</taxon>
    </lineage>
</organism>
<dbReference type="Proteomes" id="UP000628710">
    <property type="component" value="Unassembled WGS sequence"/>
</dbReference>
<keyword evidence="2" id="KW-1185">Reference proteome</keyword>
<sequence length="133" mass="14608">MFEDDLSLAMQAAHTLYSVGAAVKDGKVLIESDSGWRELTDAETADVATAVADMRYQIQVAKTKQECSERISTQWDQIGQINAIAGIYGEVDGAACVAWIDANRVALYELLARDDLLDIDVADDQYWPVYEGS</sequence>
<name>A0A934N538_9GAMM</name>